<dbReference type="EMBL" id="JAWQEG010008486">
    <property type="protein sequence ID" value="KAK3850228.1"/>
    <property type="molecule type" value="Genomic_DNA"/>
</dbReference>
<evidence type="ECO:0000313" key="2">
    <source>
        <dbReference type="Proteomes" id="UP001286313"/>
    </source>
</evidence>
<keyword evidence="2" id="KW-1185">Reference proteome</keyword>
<protein>
    <submittedName>
        <fullName evidence="1">Uncharacterized protein</fullName>
    </submittedName>
</protein>
<proteinExistence type="predicted"/>
<reference evidence="1" key="1">
    <citation type="submission" date="2023-10" db="EMBL/GenBank/DDBJ databases">
        <title>Genome assemblies of two species of porcelain crab, Petrolisthes cinctipes and Petrolisthes manimaculis (Anomura: Porcellanidae).</title>
        <authorList>
            <person name="Angst P."/>
        </authorList>
    </citation>
    <scope>NUCLEOTIDE SEQUENCE</scope>
    <source>
        <strain evidence="1">PB745_01</strain>
        <tissue evidence="1">Gill</tissue>
    </source>
</reference>
<evidence type="ECO:0000313" key="1">
    <source>
        <dbReference type="EMBL" id="KAK3850228.1"/>
    </source>
</evidence>
<comment type="caution">
    <text evidence="1">The sequence shown here is derived from an EMBL/GenBank/DDBJ whole genome shotgun (WGS) entry which is preliminary data.</text>
</comment>
<gene>
    <name evidence="1" type="ORF">Pcinc_043056</name>
</gene>
<dbReference type="AlphaFoldDB" id="A0AAE1EGF5"/>
<organism evidence="1 2">
    <name type="scientific">Petrolisthes cinctipes</name>
    <name type="common">Flat porcelain crab</name>
    <dbReference type="NCBI Taxonomy" id="88211"/>
    <lineage>
        <taxon>Eukaryota</taxon>
        <taxon>Metazoa</taxon>
        <taxon>Ecdysozoa</taxon>
        <taxon>Arthropoda</taxon>
        <taxon>Crustacea</taxon>
        <taxon>Multicrustacea</taxon>
        <taxon>Malacostraca</taxon>
        <taxon>Eumalacostraca</taxon>
        <taxon>Eucarida</taxon>
        <taxon>Decapoda</taxon>
        <taxon>Pleocyemata</taxon>
        <taxon>Anomura</taxon>
        <taxon>Galatheoidea</taxon>
        <taxon>Porcellanidae</taxon>
        <taxon>Petrolisthes</taxon>
    </lineage>
</organism>
<name>A0AAE1EGF5_PETCI</name>
<dbReference type="Proteomes" id="UP001286313">
    <property type="component" value="Unassembled WGS sequence"/>
</dbReference>
<accession>A0AAE1EGF5</accession>
<sequence length="102" mass="10608">MEDVNKNRLWVEGRLGAGTGCEEGGREEGRLAGWEGGAPSVGVDQPASLVRLITPSYQIPAIDSIIALANATQNPSFLRQKLQVWTPSCPIPVIPAGVGGGG</sequence>